<organism evidence="2 3">
    <name type="scientific">Entomortierella parvispora</name>
    <dbReference type="NCBI Taxonomy" id="205924"/>
    <lineage>
        <taxon>Eukaryota</taxon>
        <taxon>Fungi</taxon>
        <taxon>Fungi incertae sedis</taxon>
        <taxon>Mucoromycota</taxon>
        <taxon>Mortierellomycotina</taxon>
        <taxon>Mortierellomycetes</taxon>
        <taxon>Mortierellales</taxon>
        <taxon>Mortierellaceae</taxon>
        <taxon>Entomortierella</taxon>
    </lineage>
</organism>
<dbReference type="InterPro" id="IPR002931">
    <property type="entry name" value="Transglutaminase-like"/>
</dbReference>
<dbReference type="OrthoDB" id="2308942at2759"/>
<dbReference type="InterPro" id="IPR038765">
    <property type="entry name" value="Papain-like_cys_pep_sf"/>
</dbReference>
<dbReference type="SUPFAM" id="SSF54001">
    <property type="entry name" value="Cysteine proteinases"/>
    <property type="match status" value="1"/>
</dbReference>
<dbReference type="EMBL" id="BQFW01000004">
    <property type="protein sequence ID" value="GJJ70339.1"/>
    <property type="molecule type" value="Genomic_DNA"/>
</dbReference>
<name>A0A9P3H5D0_9FUNG</name>
<evidence type="ECO:0000313" key="3">
    <source>
        <dbReference type="Proteomes" id="UP000827284"/>
    </source>
</evidence>
<evidence type="ECO:0000259" key="1">
    <source>
        <dbReference type="Pfam" id="PF01841"/>
    </source>
</evidence>
<dbReference type="Proteomes" id="UP000827284">
    <property type="component" value="Unassembled WGS sequence"/>
</dbReference>
<proteinExistence type="predicted"/>
<reference evidence="2" key="1">
    <citation type="submission" date="2021-11" db="EMBL/GenBank/DDBJ databases">
        <authorList>
            <person name="Herlambang A."/>
            <person name="Guo Y."/>
            <person name="Takashima Y."/>
            <person name="Nishizawa T."/>
        </authorList>
    </citation>
    <scope>NUCLEOTIDE SEQUENCE</scope>
    <source>
        <strain evidence="2">E1425</strain>
    </source>
</reference>
<evidence type="ECO:0000313" key="2">
    <source>
        <dbReference type="EMBL" id="GJJ70339.1"/>
    </source>
</evidence>
<protein>
    <recommendedName>
        <fullName evidence="1">Transglutaminase-like domain-containing protein</fullName>
    </recommendedName>
</protein>
<comment type="caution">
    <text evidence="2">The sequence shown here is derived from an EMBL/GenBank/DDBJ whole genome shotgun (WGS) entry which is preliminary data.</text>
</comment>
<reference evidence="2" key="2">
    <citation type="journal article" date="2022" name="Microbiol. Resour. Announc.">
        <title>Whole-Genome Sequence of Entomortierella parvispora E1425, a Mucoromycotan Fungus Associated with Burkholderiaceae-Related Endosymbiotic Bacteria.</title>
        <authorList>
            <person name="Herlambang A."/>
            <person name="Guo Y."/>
            <person name="Takashima Y."/>
            <person name="Narisawa K."/>
            <person name="Ohta H."/>
            <person name="Nishizawa T."/>
        </authorList>
    </citation>
    <scope>NUCLEOTIDE SEQUENCE</scope>
    <source>
        <strain evidence="2">E1425</strain>
    </source>
</reference>
<accession>A0A9P3H5D0</accession>
<dbReference type="Pfam" id="PF01841">
    <property type="entry name" value="Transglut_core"/>
    <property type="match status" value="1"/>
</dbReference>
<gene>
    <name evidence="2" type="ORF">EMPS_02688</name>
</gene>
<sequence length="303" mass="34399">MTPTLSSEDIAFYTTQTVVTDPGRHAALFEDLPNDVPSLMRTARNLIIHYRAENPLKLGVPKDRMKEIHTRHIETMLTTLVSLKEGSITSPRAPTERLVGCCRDFALMFVSMARFKGIPARTRVGFGKYFMTGLYLDHEVAEVWDADAQRWYLVDPELADNFKSPDGANISPLDVPSEQFLTAGEGWRLCQEGQLDPKTFMVGPDVDIESTKGYPQITYDLVQDFVALLKIEMLLWDEWFDLENNVELNVELINRLAEATRVPDVAKLRKLYEENTFLQVPDTVRSFDPLGGPPCKVSWKTRA</sequence>
<feature type="domain" description="Transglutaminase-like" evidence="1">
    <location>
        <begin position="92"/>
        <end position="156"/>
    </location>
</feature>
<dbReference type="Gene3D" id="3.10.620.30">
    <property type="match status" value="1"/>
</dbReference>
<dbReference type="AlphaFoldDB" id="A0A9P3H5D0"/>
<keyword evidence="3" id="KW-1185">Reference proteome</keyword>